<dbReference type="PANTHER" id="PTHR16305">
    <property type="entry name" value="TESTICULAR SOLUBLE ADENYLYL CYCLASE"/>
    <property type="match status" value="1"/>
</dbReference>
<dbReference type="SUPFAM" id="SSF56112">
    <property type="entry name" value="Protein kinase-like (PK-like)"/>
    <property type="match status" value="1"/>
</dbReference>
<dbReference type="InterPro" id="IPR027417">
    <property type="entry name" value="P-loop_NTPase"/>
</dbReference>
<dbReference type="InterPro" id="IPR000719">
    <property type="entry name" value="Prot_kinase_dom"/>
</dbReference>
<dbReference type="SUPFAM" id="SSF48452">
    <property type="entry name" value="TPR-like"/>
    <property type="match status" value="1"/>
</dbReference>
<dbReference type="GO" id="GO:0035556">
    <property type="term" value="P:intracellular signal transduction"/>
    <property type="evidence" value="ECO:0007669"/>
    <property type="project" value="InterPro"/>
</dbReference>
<dbReference type="Gene3D" id="1.10.510.10">
    <property type="entry name" value="Transferase(Phosphotransferase) domain 1"/>
    <property type="match status" value="1"/>
</dbReference>
<reference evidence="6" key="1">
    <citation type="submission" date="2020-02" db="EMBL/GenBank/DDBJ databases">
        <authorList>
            <person name="Meier V. D."/>
        </authorList>
    </citation>
    <scope>NUCLEOTIDE SEQUENCE</scope>
    <source>
        <strain evidence="6">AVDCRST_MAG50</strain>
    </source>
</reference>
<dbReference type="SUPFAM" id="SSF52540">
    <property type="entry name" value="P-loop containing nucleoside triphosphate hydrolases"/>
    <property type="match status" value="1"/>
</dbReference>
<evidence type="ECO:0000313" key="6">
    <source>
        <dbReference type="EMBL" id="CAA9267196.1"/>
    </source>
</evidence>
<protein>
    <submittedName>
        <fullName evidence="6">Uncharacterized protein</fullName>
    </submittedName>
</protein>
<organism evidence="6">
    <name type="scientific">uncultured Acidimicrobiales bacterium</name>
    <dbReference type="NCBI Taxonomy" id="310071"/>
    <lineage>
        <taxon>Bacteria</taxon>
        <taxon>Bacillati</taxon>
        <taxon>Actinomycetota</taxon>
        <taxon>Acidimicrobiia</taxon>
        <taxon>Acidimicrobiales</taxon>
        <taxon>environmental samples</taxon>
    </lineage>
</organism>
<keyword evidence="3" id="KW-0067">ATP-binding</keyword>
<dbReference type="Pfam" id="PF13191">
    <property type="entry name" value="AAA_16"/>
    <property type="match status" value="1"/>
</dbReference>
<evidence type="ECO:0000256" key="1">
    <source>
        <dbReference type="ARBA" id="ARBA00004167"/>
    </source>
</evidence>
<dbReference type="GO" id="GO:0004016">
    <property type="term" value="F:adenylate cyclase activity"/>
    <property type="evidence" value="ECO:0007669"/>
    <property type="project" value="TreeGrafter"/>
</dbReference>
<dbReference type="GO" id="GO:0016020">
    <property type="term" value="C:membrane"/>
    <property type="evidence" value="ECO:0007669"/>
    <property type="project" value="UniProtKB-SubCell"/>
</dbReference>
<dbReference type="SMART" id="SM00220">
    <property type="entry name" value="S_TKc"/>
    <property type="match status" value="1"/>
</dbReference>
<dbReference type="PROSITE" id="PS50125">
    <property type="entry name" value="GUANYLATE_CYCLASE_2"/>
    <property type="match status" value="1"/>
</dbReference>
<dbReference type="GO" id="GO:0009190">
    <property type="term" value="P:cyclic nucleotide biosynthetic process"/>
    <property type="evidence" value="ECO:0007669"/>
    <property type="project" value="InterPro"/>
</dbReference>
<dbReference type="Gene3D" id="3.40.50.300">
    <property type="entry name" value="P-loop containing nucleotide triphosphate hydrolases"/>
    <property type="match status" value="1"/>
</dbReference>
<dbReference type="EMBL" id="CADCTF010000151">
    <property type="protein sequence ID" value="CAA9267196.1"/>
    <property type="molecule type" value="Genomic_DNA"/>
</dbReference>
<dbReference type="PANTHER" id="PTHR16305:SF28">
    <property type="entry name" value="GUANYLATE CYCLASE DOMAIN-CONTAINING PROTEIN"/>
    <property type="match status" value="1"/>
</dbReference>
<evidence type="ECO:0000256" key="3">
    <source>
        <dbReference type="ARBA" id="ARBA00022840"/>
    </source>
</evidence>
<dbReference type="GO" id="GO:0004672">
    <property type="term" value="F:protein kinase activity"/>
    <property type="evidence" value="ECO:0007669"/>
    <property type="project" value="InterPro"/>
</dbReference>
<keyword evidence="2" id="KW-0547">Nucleotide-binding</keyword>
<dbReference type="Gene3D" id="3.30.70.1230">
    <property type="entry name" value="Nucleotide cyclase"/>
    <property type="match status" value="1"/>
</dbReference>
<dbReference type="GO" id="GO:0005737">
    <property type="term" value="C:cytoplasm"/>
    <property type="evidence" value="ECO:0007669"/>
    <property type="project" value="TreeGrafter"/>
</dbReference>
<dbReference type="PROSITE" id="PS50011">
    <property type="entry name" value="PROTEIN_KINASE_DOM"/>
    <property type="match status" value="1"/>
</dbReference>
<dbReference type="InterPro" id="IPR011990">
    <property type="entry name" value="TPR-like_helical_dom_sf"/>
</dbReference>
<sequence length="1362" mass="147606">MLEALGQEGECRVFRAVDRQHGRAVWLGVRPVRSAEEREHLLRDAHALLTMAPHPGLPVVRDDFFDGDEHVLVRDWVQGTPLSQSLDQRGDPGLPPSAVLRWLRQAADVLDHLHDQDPPFAHGSVCPAHLVLSPSGVLWLTNAGIRPSITGSSAQPWLAPELARGDHPSPASDVYGLAATAFTLLTGESRVDADRHLDGIDPALVKVARRALARGLDPDPARRPSRARELVERLEHAYEADLPTGELTFCLTDVEDSTPQWDANPAGMQVAMTRLRDHIAELVDEHGGRLPRSQGEGDSTLSVFPRAHSAVAMIVGVHRALAEEDWPVGIRLRVRAGLHTGTAELRDGDYFGSTVSRTARLRGLAAGGQTMLSGATASLASDRLPAGTALVAKGRQQLKGLARPEDVFELVDERLVRDDQRAHVAIEASGRVPLPSHFTRPAPTTHVGRQDVLAGLHRRWADVIAGGSMLVTVSGPPGIGKTRLADELARDLHGQGATVLFGRSYQESFRPYQAMAEAMRRLVDHIGVERLLAGRGEYEPLITRLLPELATGRPPAGPVARQDPETERFLLFESVVALLRDASAQAPILLVLDDLQWADHPTLLLLTHVLRASTDVPVLVLATYRDVEVSRHDPLAKVLVELRREGLAHNVAVAGLDEPEVAELIEAFDVPGAPSALLKAVSRETEGNPFFIGEVLRHLLESGSLRQEGGRWLYAPGADDGGVPETVREVLDRRIERLSPSATRILQLAAVIGREFELDLLAQVCGLSTDGVLDDIEEALAAEVVTEDRTQYGRYAFSHALIRQVLYGDISATRRALHHRRVASALENASRDDDVNLNVIAHHFLLGAPAGDVDKAVSYARRAGCAAMDALAYEEAAELFQRGLAFATEPGQRAELLLGSSEALQASGDPTEARSVAASAIELSKELGDRDLQGRAALRHATCQAVGFGAEWGRVDLATVQVLEEALDALGHDDSALRCQLLARLAAALYFSHDIARLEALSEEALGMASRMGDKHSMALALSARHAARWLPGTVVERLGIAHELLNLAEALGDRDLTLQGHTFLVAAYLELNDLAAVDEGIQAVADLAEKVHRPQFRWWKLHWDAMRALLDGRLAEAEQLIPAALEVGQQAQGHTALNAFAGQMLFLRMHQGRAGELEAVVRANVRDYPDLPVWRTGLLVIGVSTGNREVLREAYEPLAADDFAALPRDAMWHAGMAMLASAAASLGDVDGARRLYELLAPLSGRNVHIGSAAVYVGSVDLYLARLAATFGQWEVAEHHFERAQAMHEKIGAKVFALMTGIYRRGMLVARGRPGDAERAVELSRESVARATALGLDSLLRLAESDLAEDERRIGAEARGAS</sequence>
<dbReference type="CDD" id="cd07302">
    <property type="entry name" value="CHD"/>
    <property type="match status" value="1"/>
</dbReference>
<dbReference type="InterPro" id="IPR029787">
    <property type="entry name" value="Nucleotide_cyclase"/>
</dbReference>
<evidence type="ECO:0000256" key="2">
    <source>
        <dbReference type="ARBA" id="ARBA00022741"/>
    </source>
</evidence>
<evidence type="ECO:0000259" key="5">
    <source>
        <dbReference type="PROSITE" id="PS50125"/>
    </source>
</evidence>
<dbReference type="GO" id="GO:0005524">
    <property type="term" value="F:ATP binding"/>
    <property type="evidence" value="ECO:0007669"/>
    <property type="project" value="UniProtKB-KW"/>
</dbReference>
<feature type="domain" description="Protein kinase" evidence="4">
    <location>
        <begin position="1"/>
        <end position="239"/>
    </location>
</feature>
<name>A0A6J4J3C6_9ACTN</name>
<evidence type="ECO:0000259" key="4">
    <source>
        <dbReference type="PROSITE" id="PS50011"/>
    </source>
</evidence>
<comment type="subcellular location">
    <subcellularLocation>
        <location evidence="1">Membrane</location>
        <topology evidence="1">Single-pass membrane protein</topology>
    </subcellularLocation>
</comment>
<gene>
    <name evidence="6" type="ORF">AVDCRST_MAG50-3213</name>
</gene>
<dbReference type="InterPro" id="IPR041664">
    <property type="entry name" value="AAA_16"/>
</dbReference>
<dbReference type="SUPFAM" id="SSF55073">
    <property type="entry name" value="Nucleotide cyclase"/>
    <property type="match status" value="1"/>
</dbReference>
<dbReference type="InterPro" id="IPR001054">
    <property type="entry name" value="A/G_cyclase"/>
</dbReference>
<accession>A0A6J4J3C6</accession>
<feature type="domain" description="Guanylate cyclase" evidence="5">
    <location>
        <begin position="248"/>
        <end position="362"/>
    </location>
</feature>
<dbReference type="InterPro" id="IPR011009">
    <property type="entry name" value="Kinase-like_dom_sf"/>
</dbReference>
<proteinExistence type="predicted"/>